<organism evidence="1 2">
    <name type="scientific">Rotaria sordida</name>
    <dbReference type="NCBI Taxonomy" id="392033"/>
    <lineage>
        <taxon>Eukaryota</taxon>
        <taxon>Metazoa</taxon>
        <taxon>Spiralia</taxon>
        <taxon>Gnathifera</taxon>
        <taxon>Rotifera</taxon>
        <taxon>Eurotatoria</taxon>
        <taxon>Bdelloidea</taxon>
        <taxon>Philodinida</taxon>
        <taxon>Philodinidae</taxon>
        <taxon>Rotaria</taxon>
    </lineage>
</organism>
<proteinExistence type="predicted"/>
<accession>A0A815Y1T5</accession>
<dbReference type="AlphaFoldDB" id="A0A815Y1T5"/>
<protein>
    <submittedName>
        <fullName evidence="1">Uncharacterized protein</fullName>
    </submittedName>
</protein>
<dbReference type="Proteomes" id="UP000663889">
    <property type="component" value="Unassembled WGS sequence"/>
</dbReference>
<feature type="non-terminal residue" evidence="1">
    <location>
        <position position="1"/>
    </location>
</feature>
<evidence type="ECO:0000313" key="1">
    <source>
        <dbReference type="EMBL" id="CAF1565365.1"/>
    </source>
</evidence>
<sequence>PGMGNLNLANTNFLDMQQQLQQQNEIKSTQHISNV</sequence>
<reference evidence="1" key="1">
    <citation type="submission" date="2021-02" db="EMBL/GenBank/DDBJ databases">
        <authorList>
            <person name="Nowell W R."/>
        </authorList>
    </citation>
    <scope>NUCLEOTIDE SEQUENCE</scope>
</reference>
<dbReference type="EMBL" id="CAJNOU010013475">
    <property type="protein sequence ID" value="CAF1565365.1"/>
    <property type="molecule type" value="Genomic_DNA"/>
</dbReference>
<comment type="caution">
    <text evidence="1">The sequence shown here is derived from an EMBL/GenBank/DDBJ whole genome shotgun (WGS) entry which is preliminary data.</text>
</comment>
<name>A0A815Y1T5_9BILA</name>
<gene>
    <name evidence="1" type="ORF">SEV965_LOCUS39332</name>
</gene>
<evidence type="ECO:0000313" key="2">
    <source>
        <dbReference type="Proteomes" id="UP000663889"/>
    </source>
</evidence>